<dbReference type="GO" id="GO:0004534">
    <property type="term" value="F:5'-3' RNA exonuclease activity"/>
    <property type="evidence" value="ECO:0007669"/>
    <property type="project" value="TreeGrafter"/>
</dbReference>
<keyword evidence="2" id="KW-0378">Hydrolase</keyword>
<sequence>MRALLGIALACFAAAGMAAERAPDLVLRGRLSGADQHTYREVPFDVPKGTSRITVDVDYTGREERTTIDLGLLGPGGFEAQDGFRGWSGGTKRRFTVSATDATASYLPGAIEPGRWRLLLGIPNIRPAAKAAYTAKIWLSRDDEGFGPEHGLGDALSTDERWYRGDLHMHTAHSDGGCLNLSKTKKVPCPLFLTVGSAARRGLDFIAVSDHNTMSQVSDLREMQPYFDTMLLIPAREITTFEGHANLFGVSRTVDFRVGTKAVPDWNALLADVARAHGVISINHPNRPNDETCMGCGFTPKKPVDMRGFQAIEAINGTDVQRADTGIPFWEKQLNDGLRITAIGGSDSHIGADDPRDRFAGTIGTPTTVVHAKALSMEGILDGIRAGHVFVDAEGTRDRSLDVIAGAGTAQAGMGDDIALGAGAVMHVTVRTAAVQGQRLVVTLDGKPLASMAQAIPANGEATFDWTGDGKPHWLRVDVRSPEGKLLLLGNPVYVNH</sequence>
<dbReference type="InterPro" id="IPR016195">
    <property type="entry name" value="Pol/histidinol_Pase-like"/>
</dbReference>
<organism evidence="2 3">
    <name type="scientific">Luteibacter yeojuensis</name>
    <dbReference type="NCBI Taxonomy" id="345309"/>
    <lineage>
        <taxon>Bacteria</taxon>
        <taxon>Pseudomonadati</taxon>
        <taxon>Pseudomonadota</taxon>
        <taxon>Gammaproteobacteria</taxon>
        <taxon>Lysobacterales</taxon>
        <taxon>Rhodanobacteraceae</taxon>
        <taxon>Luteibacter</taxon>
    </lineage>
</organism>
<dbReference type="PANTHER" id="PTHR42924:SF3">
    <property type="entry name" value="POLYMERASE_HISTIDINOL PHOSPHATASE N-TERMINAL DOMAIN-CONTAINING PROTEIN"/>
    <property type="match status" value="1"/>
</dbReference>
<dbReference type="Gene3D" id="3.20.20.140">
    <property type="entry name" value="Metal-dependent hydrolases"/>
    <property type="match status" value="1"/>
</dbReference>
<feature type="chain" id="PRO_5031452565" evidence="1">
    <location>
        <begin position="19"/>
        <end position="497"/>
    </location>
</feature>
<gene>
    <name evidence="2" type="ORF">HBF32_17725</name>
</gene>
<dbReference type="RefSeq" id="WP_166701141.1">
    <property type="nucleotide sequence ID" value="NZ_JAAQTL010000003.1"/>
</dbReference>
<evidence type="ECO:0000313" key="2">
    <source>
        <dbReference type="EMBL" id="NID17319.1"/>
    </source>
</evidence>
<keyword evidence="1" id="KW-0732">Signal</keyword>
<keyword evidence="3" id="KW-1185">Reference proteome</keyword>
<dbReference type="Proteomes" id="UP000518878">
    <property type="component" value="Unassembled WGS sequence"/>
</dbReference>
<dbReference type="CDD" id="cd07432">
    <property type="entry name" value="PHP_HisPPase"/>
    <property type="match status" value="1"/>
</dbReference>
<accession>A0A7X5QXN9</accession>
<dbReference type="InterPro" id="IPR052018">
    <property type="entry name" value="PHP_domain"/>
</dbReference>
<dbReference type="SUPFAM" id="SSF89550">
    <property type="entry name" value="PHP domain-like"/>
    <property type="match status" value="1"/>
</dbReference>
<dbReference type="EMBL" id="JAAQTL010000003">
    <property type="protein sequence ID" value="NID17319.1"/>
    <property type="molecule type" value="Genomic_DNA"/>
</dbReference>
<proteinExistence type="predicted"/>
<evidence type="ECO:0000313" key="3">
    <source>
        <dbReference type="Proteomes" id="UP000518878"/>
    </source>
</evidence>
<name>A0A7X5QXN9_9GAMM</name>
<comment type="caution">
    <text evidence="2">The sequence shown here is derived from an EMBL/GenBank/DDBJ whole genome shotgun (WGS) entry which is preliminary data.</text>
</comment>
<dbReference type="PANTHER" id="PTHR42924">
    <property type="entry name" value="EXONUCLEASE"/>
    <property type="match status" value="1"/>
</dbReference>
<dbReference type="AlphaFoldDB" id="A0A7X5QXN9"/>
<dbReference type="NCBIfam" id="NF038032">
    <property type="entry name" value="CehA_McbA_metalo"/>
    <property type="match status" value="1"/>
</dbReference>
<feature type="signal peptide" evidence="1">
    <location>
        <begin position="1"/>
        <end position="18"/>
    </location>
</feature>
<evidence type="ECO:0000256" key="1">
    <source>
        <dbReference type="SAM" id="SignalP"/>
    </source>
</evidence>
<dbReference type="GO" id="GO:0035312">
    <property type="term" value="F:5'-3' DNA exonuclease activity"/>
    <property type="evidence" value="ECO:0007669"/>
    <property type="project" value="TreeGrafter"/>
</dbReference>
<protein>
    <submittedName>
        <fullName evidence="2">CehA/McbA family metallohydrolase</fullName>
    </submittedName>
</protein>
<reference evidence="2 3" key="1">
    <citation type="journal article" date="2006" name="Int. J. Syst. Evol. Microbiol.">
        <title>Dyella yeojuensis sp. nov., isolated from greenhouse soil in Korea.</title>
        <authorList>
            <person name="Kim B.Y."/>
            <person name="Weon H.Y."/>
            <person name="Lee K.H."/>
            <person name="Seok S.J."/>
            <person name="Kwon S.W."/>
            <person name="Go S.J."/>
            <person name="Stackebrandt E."/>
        </authorList>
    </citation>
    <scope>NUCLEOTIDE SEQUENCE [LARGE SCALE GENOMIC DNA]</scope>
    <source>
        <strain evidence="2 3">DSM 17673</strain>
    </source>
</reference>